<dbReference type="SUPFAM" id="SSF55298">
    <property type="entry name" value="YjgF-like"/>
    <property type="match status" value="1"/>
</dbReference>
<accession>A0A318LQK0</accession>
<evidence type="ECO:0000313" key="2">
    <source>
        <dbReference type="Proteomes" id="UP000247892"/>
    </source>
</evidence>
<dbReference type="Proteomes" id="UP000247892">
    <property type="component" value="Unassembled WGS sequence"/>
</dbReference>
<dbReference type="Pfam" id="PF01042">
    <property type="entry name" value="Ribonuc_L-PSP"/>
    <property type="match status" value="1"/>
</dbReference>
<organism evidence="1 2">
    <name type="scientific">Prauserella flavalba</name>
    <dbReference type="NCBI Taxonomy" id="1477506"/>
    <lineage>
        <taxon>Bacteria</taxon>
        <taxon>Bacillati</taxon>
        <taxon>Actinomycetota</taxon>
        <taxon>Actinomycetes</taxon>
        <taxon>Pseudonocardiales</taxon>
        <taxon>Pseudonocardiaceae</taxon>
        <taxon>Prauserella</taxon>
    </lineage>
</organism>
<dbReference type="InterPro" id="IPR035959">
    <property type="entry name" value="RutC-like_sf"/>
</dbReference>
<sequence length="135" mass="14394">MSRRSIHLDDFSHENPVPAASRIDGLVATGAVHGGGKGSAPEEFPPDFGEQAARMFDRIAAILAAAGGSLDDALKFSVRLSAPEHRDELNRQWCALFPDPDSRPARQVNIGTTRPHILVQCEVLAVVTGNGGRDA</sequence>
<dbReference type="AlphaFoldDB" id="A0A318LQK0"/>
<dbReference type="InterPro" id="IPR006175">
    <property type="entry name" value="YjgF/YER057c/UK114"/>
</dbReference>
<comment type="caution">
    <text evidence="1">The sequence shown here is derived from an EMBL/GenBank/DDBJ whole genome shotgun (WGS) entry which is preliminary data.</text>
</comment>
<keyword evidence="2" id="KW-1185">Reference proteome</keyword>
<dbReference type="OrthoDB" id="9815126at2"/>
<dbReference type="EMBL" id="MASU01000005">
    <property type="protein sequence ID" value="PXY36671.1"/>
    <property type="molecule type" value="Genomic_DNA"/>
</dbReference>
<protein>
    <recommendedName>
        <fullName evidence="3">RidA family protein</fullName>
    </recommendedName>
</protein>
<reference evidence="1 2" key="1">
    <citation type="submission" date="2016-07" db="EMBL/GenBank/DDBJ databases">
        <title>Draft genome sequence of Prauserella sp. YIM 121212, isolated from alkaline soil.</title>
        <authorList>
            <person name="Ruckert C."/>
            <person name="Albersmeier A."/>
            <person name="Jiang C.-L."/>
            <person name="Jiang Y."/>
            <person name="Kalinowski J."/>
            <person name="Schneider O."/>
            <person name="Winkler A."/>
            <person name="Zotchev S.B."/>
        </authorList>
    </citation>
    <scope>NUCLEOTIDE SEQUENCE [LARGE SCALE GENOMIC DNA]</scope>
    <source>
        <strain evidence="1 2">YIM 121212</strain>
    </source>
</reference>
<dbReference type="Gene3D" id="3.30.1330.40">
    <property type="entry name" value="RutC-like"/>
    <property type="match status" value="1"/>
</dbReference>
<gene>
    <name evidence="1" type="ORF">BA062_15015</name>
</gene>
<dbReference type="CDD" id="cd00448">
    <property type="entry name" value="YjgF_YER057c_UK114_family"/>
    <property type="match status" value="1"/>
</dbReference>
<evidence type="ECO:0008006" key="3">
    <source>
        <dbReference type="Google" id="ProtNLM"/>
    </source>
</evidence>
<dbReference type="RefSeq" id="WP_110336774.1">
    <property type="nucleotide sequence ID" value="NZ_MASU01000005.1"/>
</dbReference>
<evidence type="ECO:0000313" key="1">
    <source>
        <dbReference type="EMBL" id="PXY36671.1"/>
    </source>
</evidence>
<proteinExistence type="predicted"/>
<name>A0A318LQK0_9PSEU</name>